<dbReference type="OrthoDB" id="26679at2759"/>
<comment type="similarity">
    <text evidence="2">Belongs to the OXR1 family.</text>
</comment>
<feature type="domain" description="TLDc" evidence="6">
    <location>
        <begin position="296"/>
        <end position="509"/>
    </location>
</feature>
<keyword evidence="3" id="KW-0496">Mitochondrion</keyword>
<evidence type="ECO:0000256" key="5">
    <source>
        <dbReference type="SAM" id="MobiDB-lite"/>
    </source>
</evidence>
<dbReference type="PANTHER" id="PTHR23354:SF62">
    <property type="entry name" value="MUSTARD, ISOFORM V"/>
    <property type="match status" value="1"/>
</dbReference>
<feature type="compositionally biased region" description="Acidic residues" evidence="5">
    <location>
        <begin position="444"/>
        <end position="453"/>
    </location>
</feature>
<feature type="region of interest" description="Disordered" evidence="5">
    <location>
        <begin position="217"/>
        <end position="244"/>
    </location>
</feature>
<feature type="region of interest" description="Disordered" evidence="5">
    <location>
        <begin position="434"/>
        <end position="460"/>
    </location>
</feature>
<reference evidence="7" key="1">
    <citation type="journal article" date="2021" name="Sci. Rep.">
        <title>Diploid genomic architecture of Nitzschia inconspicua, an elite biomass production diatom.</title>
        <authorList>
            <person name="Oliver A."/>
            <person name="Podell S."/>
            <person name="Pinowska A."/>
            <person name="Traller J.C."/>
            <person name="Smith S.R."/>
            <person name="McClure R."/>
            <person name="Beliaev A."/>
            <person name="Bohutskyi P."/>
            <person name="Hill E.A."/>
            <person name="Rabines A."/>
            <person name="Zheng H."/>
            <person name="Allen L.Z."/>
            <person name="Kuo A."/>
            <person name="Grigoriev I.V."/>
            <person name="Allen A.E."/>
            <person name="Hazlebeck D."/>
            <person name="Allen E.E."/>
        </authorList>
    </citation>
    <scope>NUCLEOTIDE SEQUENCE</scope>
    <source>
        <strain evidence="7">Hildebrandi</strain>
    </source>
</reference>
<dbReference type="AlphaFoldDB" id="A0A9K3PHP0"/>
<feature type="compositionally biased region" description="Acidic residues" evidence="5">
    <location>
        <begin position="219"/>
        <end position="234"/>
    </location>
</feature>
<evidence type="ECO:0000313" key="7">
    <source>
        <dbReference type="EMBL" id="KAG7347156.1"/>
    </source>
</evidence>
<dbReference type="PROSITE" id="PS51886">
    <property type="entry name" value="TLDC"/>
    <property type="match status" value="1"/>
</dbReference>
<dbReference type="InterPro" id="IPR006571">
    <property type="entry name" value="TLDc_dom"/>
</dbReference>
<name>A0A9K3PHP0_9STRA</name>
<comment type="caution">
    <text evidence="7">The sequence shown here is derived from an EMBL/GenBank/DDBJ whole genome shotgun (WGS) entry which is preliminary data.</text>
</comment>
<accession>A0A9K3PHP0</accession>
<sequence length="549" mass="61421">MEGEQQQTELASARKGLIRAIWSTSVAPRFSSKPIMEDYLLDRSSFLGGDSTSSVASGGNHGNSEHPLSQRMVPELFQGSIQESSNLTKSEHDYLEQLLRSDDLKSIRLASTRLADKEIFPAAEEDEERRDVPEEKPANATLSSSSPSFSSPKDNEDEERNTPSPKPVQRRDSQVQQQLFQLHEKASIMPSTILKRMSGIAAAKASRPLFISHVNSLTQEDEPPVQRYDDEEEEKSPKDTIGVMSSWNPLKDLNTWIDGSEGVEVDNEGTPEISSPTSNPFKILGTSANDTSCHPHVLSPPLMEGLQLFMPESLQEHHYWLKYSLVRDGPGQLKMLRHCRASQHTVLAIETTNGHVFGSFTSQPWRLTSTKGYYGSKDSFVWRMRRSRNEEVDSIVEQILMESQMDVYPFTGRNNMVQLCTKDCLALGHGELQDESIGTNSKDENEENQDSESESGPPHDFYGLAIKLDKSMRTGTTSSSETFGNPCLVKRESKGEAFKVANIELWSLTPHETEDEADRAEMRSLFLEEKRLAESNLNLIEILVGGAHI</sequence>
<evidence type="ECO:0000256" key="1">
    <source>
        <dbReference type="ARBA" id="ARBA00004173"/>
    </source>
</evidence>
<dbReference type="PANTHER" id="PTHR23354">
    <property type="entry name" value="NUCLEOLAR PROTEIN 7/ESTROGEN RECEPTOR COACTIVATOR-RELATED"/>
    <property type="match status" value="1"/>
</dbReference>
<evidence type="ECO:0000313" key="8">
    <source>
        <dbReference type="Proteomes" id="UP000693970"/>
    </source>
</evidence>
<organism evidence="7 8">
    <name type="scientific">Nitzschia inconspicua</name>
    <dbReference type="NCBI Taxonomy" id="303405"/>
    <lineage>
        <taxon>Eukaryota</taxon>
        <taxon>Sar</taxon>
        <taxon>Stramenopiles</taxon>
        <taxon>Ochrophyta</taxon>
        <taxon>Bacillariophyta</taxon>
        <taxon>Bacillariophyceae</taxon>
        <taxon>Bacillariophycidae</taxon>
        <taxon>Bacillariales</taxon>
        <taxon>Bacillariaceae</taxon>
        <taxon>Nitzschia</taxon>
    </lineage>
</organism>
<dbReference type="Proteomes" id="UP000693970">
    <property type="component" value="Unassembled WGS sequence"/>
</dbReference>
<proteinExistence type="inferred from homology"/>
<dbReference type="GO" id="GO:0005739">
    <property type="term" value="C:mitochondrion"/>
    <property type="evidence" value="ECO:0007669"/>
    <property type="project" value="UniProtKB-SubCell"/>
</dbReference>
<feature type="region of interest" description="Disordered" evidence="5">
    <location>
        <begin position="120"/>
        <end position="175"/>
    </location>
</feature>
<keyword evidence="8" id="KW-1185">Reference proteome</keyword>
<evidence type="ECO:0000256" key="3">
    <source>
        <dbReference type="ARBA" id="ARBA00023128"/>
    </source>
</evidence>
<protein>
    <recommendedName>
        <fullName evidence="4">Oxidation resistance protein 1</fullName>
    </recommendedName>
</protein>
<comment type="subcellular location">
    <subcellularLocation>
        <location evidence="1">Mitochondrion</location>
    </subcellularLocation>
</comment>
<reference evidence="7" key="2">
    <citation type="submission" date="2021-04" db="EMBL/GenBank/DDBJ databases">
        <authorList>
            <person name="Podell S."/>
        </authorList>
    </citation>
    <scope>NUCLEOTIDE SEQUENCE</scope>
    <source>
        <strain evidence="7">Hildebrandi</strain>
    </source>
</reference>
<evidence type="ECO:0000259" key="6">
    <source>
        <dbReference type="PROSITE" id="PS51886"/>
    </source>
</evidence>
<dbReference type="Pfam" id="PF07534">
    <property type="entry name" value="TLD"/>
    <property type="match status" value="1"/>
</dbReference>
<dbReference type="SMART" id="SM00584">
    <property type="entry name" value="TLDc"/>
    <property type="match status" value="1"/>
</dbReference>
<evidence type="ECO:0000256" key="2">
    <source>
        <dbReference type="ARBA" id="ARBA00009540"/>
    </source>
</evidence>
<gene>
    <name evidence="7" type="ORF">IV203_006225</name>
</gene>
<dbReference type="EMBL" id="JAGRRH010000021">
    <property type="protein sequence ID" value="KAG7347156.1"/>
    <property type="molecule type" value="Genomic_DNA"/>
</dbReference>
<evidence type="ECO:0000256" key="4">
    <source>
        <dbReference type="ARBA" id="ARBA00040604"/>
    </source>
</evidence>
<feature type="region of interest" description="Disordered" evidence="5">
    <location>
        <begin position="50"/>
        <end position="69"/>
    </location>
</feature>
<feature type="compositionally biased region" description="Low complexity" evidence="5">
    <location>
        <begin position="143"/>
        <end position="152"/>
    </location>
</feature>